<reference evidence="2 3" key="1">
    <citation type="journal article" date="2012" name="Gene">
        <title>Bioinformatic analysis of the Acinetobacter baumannii phage AB1 genome.</title>
        <authorList>
            <person name="Li P."/>
            <person name="Chen B."/>
            <person name="Song Z."/>
            <person name="Song Y."/>
            <person name="Yang Y."/>
            <person name="Ma P."/>
            <person name="Wang H."/>
            <person name="Ying J."/>
            <person name="Ren P."/>
            <person name="Yang L."/>
            <person name="Gao G."/>
            <person name="Jin S."/>
            <person name="Bao Q."/>
            <person name="Yang H."/>
        </authorList>
    </citation>
    <scope>NUCLEOTIDE SEQUENCE [LARGE SCALE GENOMIC DNA]</scope>
    <source>
        <strain evidence="2">AB1</strain>
    </source>
</reference>
<dbReference type="EMBL" id="HM368260">
    <property type="protein sequence ID" value="ADO14378.1"/>
    <property type="molecule type" value="Genomic_DNA"/>
</dbReference>
<keyword evidence="1" id="KW-1133">Transmembrane helix</keyword>
<accession>E2GLU5</accession>
<keyword evidence="1" id="KW-0812">Transmembrane</keyword>
<organism evidence="2 3">
    <name type="scientific">Acinetobacter phage AB1</name>
    <dbReference type="NCBI Taxonomy" id="889876"/>
    <lineage>
        <taxon>Viruses</taxon>
        <taxon>Duplodnaviria</taxon>
        <taxon>Heunggongvirae</taxon>
        <taxon>Uroviricota</taxon>
        <taxon>Caudoviricetes</taxon>
        <taxon>Obolenskvirus</taxon>
        <taxon>Obolenskvirus AB1</taxon>
    </lineage>
</organism>
<feature type="transmembrane region" description="Helical" evidence="1">
    <location>
        <begin position="206"/>
        <end position="227"/>
    </location>
</feature>
<protein>
    <submittedName>
        <fullName evidence="2">AB1gp07</fullName>
    </submittedName>
</protein>
<name>E2GLU5_9CAUD</name>
<evidence type="ECO:0000313" key="3">
    <source>
        <dbReference type="Proteomes" id="UP000007045"/>
    </source>
</evidence>
<gene>
    <name evidence="2" type="ORF">AB1-07</name>
</gene>
<evidence type="ECO:0000313" key="2">
    <source>
        <dbReference type="EMBL" id="ADO14378.1"/>
    </source>
</evidence>
<evidence type="ECO:0000256" key="1">
    <source>
        <dbReference type="SAM" id="Phobius"/>
    </source>
</evidence>
<keyword evidence="1" id="KW-0472">Membrane</keyword>
<dbReference type="Proteomes" id="UP000007045">
    <property type="component" value="Segment"/>
</dbReference>
<sequence length="229" mass="26902">MNCQEIKDLLAAKDNEIKLRNEKTYEYFDLVKDDVVDLLIKAHIDDEFKSEFYRVHEREVMEILYKKLGFDLAFFHWNYRYDGAWDSEYFSINNFEPFCAHSSHIRILCTENGIVSQELKDNLNKIKKEHEKVRDSFDYKMFGNLLVDYIKRKGFKQQVIIGQRSGREFKEFAFRIKRSQLENNCCENGSNIGFSKDEDVPSMENVIIGGVVAVIVIILGFLILLNLSP</sequence>
<proteinExistence type="predicted"/>
<keyword evidence="3" id="KW-1185">Reference proteome</keyword>